<evidence type="ECO:0000259" key="2">
    <source>
        <dbReference type="Pfam" id="PF14028"/>
    </source>
</evidence>
<gene>
    <name evidence="3" type="primary">nshB</name>
</gene>
<dbReference type="InterPro" id="IPR023809">
    <property type="entry name" value="Thiopep_bacteriocin_synth_dom"/>
</dbReference>
<feature type="domain" description="Lantibiotic dehydratase N-terminal" evidence="1">
    <location>
        <begin position="39"/>
        <end position="663"/>
    </location>
</feature>
<reference evidence="3" key="1">
    <citation type="journal article" date="2015" name="Appl. Environ. Microbiol.">
        <title>Nisin H is a new nisin variant produced by the gut-derived strain Streptococcus hyointestinalis DPC6484.</title>
        <authorList>
            <person name="O'Connor P.M."/>
            <person name="O'Shea E.F."/>
            <person name="Guinane C.M."/>
            <person name="O'Sullivan O."/>
            <person name="Cotter P.D."/>
            <person name="Ross R.P."/>
            <person name="Hill C."/>
        </authorList>
    </citation>
    <scope>NUCLEOTIDE SEQUENCE</scope>
    <source>
        <strain evidence="3">DPC6484</strain>
    </source>
</reference>
<dbReference type="NCBIfam" id="TIGR03891">
    <property type="entry name" value="thiopep_ocin"/>
    <property type="match status" value="1"/>
</dbReference>
<dbReference type="Pfam" id="PF14028">
    <property type="entry name" value="Lant_dehydr_C"/>
    <property type="match status" value="1"/>
</dbReference>
<evidence type="ECO:0000313" key="3">
    <source>
        <dbReference type="EMBL" id="AKB95120.1"/>
    </source>
</evidence>
<organism evidence="3">
    <name type="scientific">Streptococcus hyointestinalis</name>
    <dbReference type="NCBI Taxonomy" id="1337"/>
    <lineage>
        <taxon>Bacteria</taxon>
        <taxon>Bacillati</taxon>
        <taxon>Bacillota</taxon>
        <taxon>Bacilli</taxon>
        <taxon>Lactobacillales</taxon>
        <taxon>Streptococcaceae</taxon>
        <taxon>Streptococcus</taxon>
    </lineage>
</organism>
<sequence length="996" mass="117296">MSGNLLKAQNFLARSTIKSYEDGQLFLNYDQLIRAVNKDSIFLEQLIVANPKIYMNLLRYNNGQLKKKRQRKLFESLYKYYKRSYLRSTPFGLFSESFIGDYNGINQYSFQGTARKNVILDSQWLLKLIYQMEIEFQNELSYILNNANYEFGDRVFELYSVNSTDIEELNIKLTNVYKIIASECKGKFIHYKELYESVINTYGKDYAVLTDQYLSNLIKNHYLLSNLQQDILDDFDWDIFLSRIKNVDRGNKYFDQLTEIRRLIQEYSDLKIGDGVEKLSELYERMSQIIENDNYIQVDLYNNSKIHIALSQKISLEKTANFLSNTVKSVERTYLDDYKDKFIEKYGVDQEVRLTEMFDSTFGIGAPFDYTHPKNDFIESEPTASYYSDEEKEMYLSKYIAAVENNEDINLTDLTDYYQKKNFKDGEEINGIELFFNLINENKYSFMLNNIVGNSNLGGASGRFSHLSTEIGEYHSSLIDIVEQENKARNVTSCEIVFLPENIRHTNVMHTSINRDKVLPIFASTSYSNVELQNIFIGIDGNEKFYAKDIATNEFVKFYVTNMYNRSLFSNELRFLCDISSNSKFGNLPWNILYDSFTYVPRIVFDDIIISPAKWRFYNKDLEQGVSIEKLLENSKVPKEFYITSADNKVYFSKESSLDMKLLTSEVRKIVKRNGFIELQEYIEEKETVEKDGKARITDIVVPFARQVKVFEKFETPNRNRRTSIDYREKFPFKEWLYLKLQIPNNRQNEFLTSYLPEIQKRIKELDGELFFLRYIDPKPEIRIRIKCKDLFKAYNNILDILILSRENRVLYNFDIATYDKEIERYGGKELINLSEKVFCRDSDTIPSLLLESKNNNDLMLEDIAIVVDYLYLKYFFNNDVDKIISFLNVVSPKNIDGNTNEKTKYYQKIVTNKLLMSQFIIDNNINNLEKAVNELVAAINVKDISVHKRFSIIDSIIHVHNNRLIGIDRNKEKDIYYILNRIITAEKYIKKQGKI</sequence>
<evidence type="ECO:0000259" key="1">
    <source>
        <dbReference type="Pfam" id="PF04738"/>
    </source>
</evidence>
<dbReference type="Pfam" id="PF04738">
    <property type="entry name" value="Lant_dehydr_N"/>
    <property type="match status" value="1"/>
</dbReference>
<dbReference type="EMBL" id="KP793707">
    <property type="protein sequence ID" value="AKB95120.1"/>
    <property type="molecule type" value="Genomic_DNA"/>
</dbReference>
<protein>
    <submittedName>
        <fullName evidence="3">Lantibiotic dehydratase</fullName>
    </submittedName>
</protein>
<name>A0A0E3X640_9STRE</name>
<proteinExistence type="predicted"/>
<accession>A0A0E3X640</accession>
<dbReference type="InterPro" id="IPR006827">
    <property type="entry name" value="Lant_deHydtase_N"/>
</dbReference>
<dbReference type="AlphaFoldDB" id="A0A0E3X640"/>
<feature type="domain" description="Thiopeptide-type bacteriocin biosynthesis" evidence="2">
    <location>
        <begin position="736"/>
        <end position="982"/>
    </location>
</feature>